<sequence length="199" mass="21724">MEQVRQARNVAVFIFEQVEPLDFAGPFEVFIAGSNRGQDFKVYTVAEKDAPIQAVGGLSINPAYTIANCPKPDILVIPGGWGSRQEMNNETITSWVREVSNDAEIILSVCTGALIAAKSKLLDGLKVTTNRLAIHELRDLVPASTEIVEEARYVDNGKIVLSAGVSAGMDAALYVVGKLLGEDRARKAANIMEYDWRRD</sequence>
<dbReference type="GO" id="GO:0016829">
    <property type="term" value="F:lyase activity"/>
    <property type="evidence" value="ECO:0007669"/>
    <property type="project" value="UniProtKB-KW"/>
</dbReference>
<dbReference type="RefSeq" id="WP_379268997.1">
    <property type="nucleotide sequence ID" value="NZ_JBHUGT010000050.1"/>
</dbReference>
<dbReference type="PANTHER" id="PTHR43130:SF14">
    <property type="entry name" value="DJ-1_PFPI DOMAIN-CONTAINING PROTEIN"/>
    <property type="match status" value="1"/>
</dbReference>
<evidence type="ECO:0000313" key="3">
    <source>
        <dbReference type="Proteomes" id="UP001597493"/>
    </source>
</evidence>
<dbReference type="EC" id="4.2.1.-" evidence="2"/>
<dbReference type="EMBL" id="JBHUMY010000001">
    <property type="protein sequence ID" value="MFD2658952.1"/>
    <property type="molecule type" value="Genomic_DNA"/>
</dbReference>
<dbReference type="PANTHER" id="PTHR43130">
    <property type="entry name" value="ARAC-FAMILY TRANSCRIPTIONAL REGULATOR"/>
    <property type="match status" value="1"/>
</dbReference>
<keyword evidence="3" id="KW-1185">Reference proteome</keyword>
<dbReference type="CDD" id="cd03139">
    <property type="entry name" value="GATase1_PfpI_2"/>
    <property type="match status" value="1"/>
</dbReference>
<dbReference type="Proteomes" id="UP001597493">
    <property type="component" value="Unassembled WGS sequence"/>
</dbReference>
<dbReference type="SUPFAM" id="SSF52317">
    <property type="entry name" value="Class I glutamine amidotransferase-like"/>
    <property type="match status" value="1"/>
</dbReference>
<evidence type="ECO:0000259" key="1">
    <source>
        <dbReference type="Pfam" id="PF01965"/>
    </source>
</evidence>
<dbReference type="InterPro" id="IPR052158">
    <property type="entry name" value="INH-QAR"/>
</dbReference>
<dbReference type="InterPro" id="IPR002818">
    <property type="entry name" value="DJ-1/PfpI"/>
</dbReference>
<protein>
    <submittedName>
        <fullName evidence="2">DJ-1/PfpI family protein</fullName>
        <ecNumber evidence="2">4.2.1.-</ecNumber>
    </submittedName>
</protein>
<dbReference type="Gene3D" id="3.40.50.880">
    <property type="match status" value="1"/>
</dbReference>
<dbReference type="Pfam" id="PF01965">
    <property type="entry name" value="DJ-1_PfpI"/>
    <property type="match status" value="1"/>
</dbReference>
<organism evidence="2 3">
    <name type="scientific">Paenibacillus thailandensis</name>
    <dbReference type="NCBI Taxonomy" id="393250"/>
    <lineage>
        <taxon>Bacteria</taxon>
        <taxon>Bacillati</taxon>
        <taxon>Bacillota</taxon>
        <taxon>Bacilli</taxon>
        <taxon>Bacillales</taxon>
        <taxon>Paenibacillaceae</taxon>
        <taxon>Paenibacillus</taxon>
    </lineage>
</organism>
<dbReference type="InterPro" id="IPR029062">
    <property type="entry name" value="Class_I_gatase-like"/>
</dbReference>
<feature type="domain" description="DJ-1/PfpI" evidence="1">
    <location>
        <begin position="9"/>
        <end position="175"/>
    </location>
</feature>
<evidence type="ECO:0000313" key="2">
    <source>
        <dbReference type="EMBL" id="MFD2658952.1"/>
    </source>
</evidence>
<accession>A0ABW5QRJ5</accession>
<reference evidence="3" key="1">
    <citation type="journal article" date="2019" name="Int. J. Syst. Evol. Microbiol.">
        <title>The Global Catalogue of Microorganisms (GCM) 10K type strain sequencing project: providing services to taxonomists for standard genome sequencing and annotation.</title>
        <authorList>
            <consortium name="The Broad Institute Genomics Platform"/>
            <consortium name="The Broad Institute Genome Sequencing Center for Infectious Disease"/>
            <person name="Wu L."/>
            <person name="Ma J."/>
        </authorList>
    </citation>
    <scope>NUCLEOTIDE SEQUENCE [LARGE SCALE GENOMIC DNA]</scope>
    <source>
        <strain evidence="3">TISTR 1827</strain>
    </source>
</reference>
<keyword evidence="2" id="KW-0456">Lyase</keyword>
<comment type="caution">
    <text evidence="2">The sequence shown here is derived from an EMBL/GenBank/DDBJ whole genome shotgun (WGS) entry which is preliminary data.</text>
</comment>
<proteinExistence type="predicted"/>
<name>A0ABW5QRJ5_9BACL</name>
<gene>
    <name evidence="2" type="ORF">ACFSW5_01585</name>
</gene>